<dbReference type="AlphaFoldDB" id="A0A9P8UGB0"/>
<gene>
    <name evidence="1" type="ORF">BKA67DRAFT_334682</name>
</gene>
<protein>
    <submittedName>
        <fullName evidence="1">Uncharacterized protein</fullName>
    </submittedName>
</protein>
<reference evidence="1" key="1">
    <citation type="journal article" date="2021" name="Nat. Commun.">
        <title>Genetic determinants of endophytism in the Arabidopsis root mycobiome.</title>
        <authorList>
            <person name="Mesny F."/>
            <person name="Miyauchi S."/>
            <person name="Thiergart T."/>
            <person name="Pickel B."/>
            <person name="Atanasova L."/>
            <person name="Karlsson M."/>
            <person name="Huettel B."/>
            <person name="Barry K.W."/>
            <person name="Haridas S."/>
            <person name="Chen C."/>
            <person name="Bauer D."/>
            <person name="Andreopoulos W."/>
            <person name="Pangilinan J."/>
            <person name="LaButti K."/>
            <person name="Riley R."/>
            <person name="Lipzen A."/>
            <person name="Clum A."/>
            <person name="Drula E."/>
            <person name="Henrissat B."/>
            <person name="Kohler A."/>
            <person name="Grigoriev I.V."/>
            <person name="Martin F.M."/>
            <person name="Hacquard S."/>
        </authorList>
    </citation>
    <scope>NUCLEOTIDE SEQUENCE</scope>
    <source>
        <strain evidence="1">MPI-SDFR-AT-0073</strain>
    </source>
</reference>
<evidence type="ECO:0000313" key="2">
    <source>
        <dbReference type="Proteomes" id="UP000758603"/>
    </source>
</evidence>
<comment type="caution">
    <text evidence="1">The sequence shown here is derived from an EMBL/GenBank/DDBJ whole genome shotgun (WGS) entry which is preliminary data.</text>
</comment>
<accession>A0A9P8UGB0</accession>
<dbReference type="EMBL" id="JAGPXC010000006">
    <property type="protein sequence ID" value="KAH6651684.1"/>
    <property type="molecule type" value="Genomic_DNA"/>
</dbReference>
<dbReference type="Proteomes" id="UP000758603">
    <property type="component" value="Unassembled WGS sequence"/>
</dbReference>
<dbReference type="GeneID" id="70125152"/>
<organism evidence="1 2">
    <name type="scientific">Truncatella angustata</name>
    <dbReference type="NCBI Taxonomy" id="152316"/>
    <lineage>
        <taxon>Eukaryota</taxon>
        <taxon>Fungi</taxon>
        <taxon>Dikarya</taxon>
        <taxon>Ascomycota</taxon>
        <taxon>Pezizomycotina</taxon>
        <taxon>Sordariomycetes</taxon>
        <taxon>Xylariomycetidae</taxon>
        <taxon>Amphisphaeriales</taxon>
        <taxon>Sporocadaceae</taxon>
        <taxon>Truncatella</taxon>
    </lineage>
</organism>
<evidence type="ECO:0000313" key="1">
    <source>
        <dbReference type="EMBL" id="KAH6651684.1"/>
    </source>
</evidence>
<dbReference type="RefSeq" id="XP_045955962.1">
    <property type="nucleotide sequence ID" value="XM_046096259.1"/>
</dbReference>
<keyword evidence="2" id="KW-1185">Reference proteome</keyword>
<sequence>MGRVPILPVPCSAPPWLSFISVSSGRQRRRYLNHRAAFWAFTLDCLPRVPNLHRCLLTLVCTYHIQSIPLGVTAKRISRKTDRQHRYEHARIFNLRRICTDLARASILAHELVAQHQLDWRPLRCNEEDILETVLLPSIPRYPSAFRTCECLAVHVLEGSRLAVLHQGVEFTAPDHVGVDPIDWRPCVLFHSHVVFPYSSLATNKNDRPPLSVAVTTCLTSALRTIGIRLRHIGSTREILRSYHSRPCSQKILLRQDSRHESQYEMGLLPLSPPRCSQIWLCCLAEAYLRL</sequence>
<name>A0A9P8UGB0_9PEZI</name>
<proteinExistence type="predicted"/>